<keyword evidence="10" id="KW-0325">Glycoprotein</keyword>
<feature type="transmembrane region" description="Helical" evidence="11">
    <location>
        <begin position="258"/>
        <end position="280"/>
    </location>
</feature>
<keyword evidence="8 11" id="KW-0472">Membrane</keyword>
<keyword evidence="13" id="KW-1185">Reference proteome</keyword>
<evidence type="ECO:0000256" key="1">
    <source>
        <dbReference type="ARBA" id="ARBA00004251"/>
    </source>
</evidence>
<keyword evidence="7 11" id="KW-1133">Transmembrane helix</keyword>
<evidence type="ECO:0000256" key="3">
    <source>
        <dbReference type="ARBA" id="ARBA00022475"/>
    </source>
</evidence>
<evidence type="ECO:0000256" key="2">
    <source>
        <dbReference type="ARBA" id="ARBA00009592"/>
    </source>
</evidence>
<dbReference type="Pfam" id="PF00560">
    <property type="entry name" value="LRR_1"/>
    <property type="match status" value="2"/>
</dbReference>
<dbReference type="Pfam" id="PF13855">
    <property type="entry name" value="LRR_8"/>
    <property type="match status" value="1"/>
</dbReference>
<proteinExistence type="inferred from homology"/>
<dbReference type="GO" id="GO:0005886">
    <property type="term" value="C:plasma membrane"/>
    <property type="evidence" value="ECO:0007669"/>
    <property type="project" value="UniProtKB-SubCell"/>
</dbReference>
<evidence type="ECO:0000313" key="12">
    <source>
        <dbReference type="EMBL" id="KAJ9560870.1"/>
    </source>
</evidence>
<comment type="subcellular location">
    <subcellularLocation>
        <location evidence="1">Cell membrane</location>
        <topology evidence="1">Single-pass type I membrane protein</topology>
    </subcellularLocation>
</comment>
<evidence type="ECO:0000256" key="11">
    <source>
        <dbReference type="SAM" id="Phobius"/>
    </source>
</evidence>
<dbReference type="Gene3D" id="3.80.10.10">
    <property type="entry name" value="Ribonuclease Inhibitor"/>
    <property type="match status" value="1"/>
</dbReference>
<reference evidence="12" key="1">
    <citation type="submission" date="2023-03" db="EMBL/GenBank/DDBJ databases">
        <title>Chromosome-scale reference genome and RAD-based genetic map of yellow starthistle (Centaurea solstitialis) reveal putative structural variation and QTLs associated with invader traits.</title>
        <authorList>
            <person name="Reatini B."/>
            <person name="Cang F.A."/>
            <person name="Jiang Q."/>
            <person name="Mckibben M.T.W."/>
            <person name="Barker M.S."/>
            <person name="Rieseberg L.H."/>
            <person name="Dlugosch K.M."/>
        </authorList>
    </citation>
    <scope>NUCLEOTIDE SEQUENCE</scope>
    <source>
        <strain evidence="12">CAN-66</strain>
        <tissue evidence="12">Leaf</tissue>
    </source>
</reference>
<evidence type="ECO:0000256" key="4">
    <source>
        <dbReference type="ARBA" id="ARBA00022614"/>
    </source>
</evidence>
<comment type="caution">
    <text evidence="12">The sequence shown here is derived from an EMBL/GenBank/DDBJ whole genome shotgun (WGS) entry which is preliminary data.</text>
</comment>
<keyword evidence="6" id="KW-0677">Repeat</keyword>
<dbReference type="AlphaFoldDB" id="A0AA38WQ37"/>
<dbReference type="PRINTS" id="PR00019">
    <property type="entry name" value="LEURICHRPT"/>
</dbReference>
<keyword evidence="3" id="KW-1003">Cell membrane</keyword>
<comment type="similarity">
    <text evidence="2">Belongs to the RLP family.</text>
</comment>
<dbReference type="SUPFAM" id="SSF52058">
    <property type="entry name" value="L domain-like"/>
    <property type="match status" value="1"/>
</dbReference>
<evidence type="ECO:0000313" key="13">
    <source>
        <dbReference type="Proteomes" id="UP001172457"/>
    </source>
</evidence>
<evidence type="ECO:0000256" key="10">
    <source>
        <dbReference type="ARBA" id="ARBA00023180"/>
    </source>
</evidence>
<dbReference type="EMBL" id="JARYMX010000002">
    <property type="protein sequence ID" value="KAJ9560870.1"/>
    <property type="molecule type" value="Genomic_DNA"/>
</dbReference>
<keyword evidence="4" id="KW-0433">Leucine-rich repeat</keyword>
<dbReference type="PANTHER" id="PTHR27004">
    <property type="entry name" value="RECEPTOR-LIKE PROTEIN 12 ISOFORM X1"/>
    <property type="match status" value="1"/>
</dbReference>
<organism evidence="12 13">
    <name type="scientific">Centaurea solstitialis</name>
    <name type="common">yellow star-thistle</name>
    <dbReference type="NCBI Taxonomy" id="347529"/>
    <lineage>
        <taxon>Eukaryota</taxon>
        <taxon>Viridiplantae</taxon>
        <taxon>Streptophyta</taxon>
        <taxon>Embryophyta</taxon>
        <taxon>Tracheophyta</taxon>
        <taxon>Spermatophyta</taxon>
        <taxon>Magnoliopsida</taxon>
        <taxon>eudicotyledons</taxon>
        <taxon>Gunneridae</taxon>
        <taxon>Pentapetalae</taxon>
        <taxon>asterids</taxon>
        <taxon>campanulids</taxon>
        <taxon>Asterales</taxon>
        <taxon>Asteraceae</taxon>
        <taxon>Carduoideae</taxon>
        <taxon>Cardueae</taxon>
        <taxon>Centaureinae</taxon>
        <taxon>Centaurea</taxon>
    </lineage>
</organism>
<name>A0AA38WQ37_9ASTR</name>
<accession>A0AA38WQ37</accession>
<evidence type="ECO:0000256" key="5">
    <source>
        <dbReference type="ARBA" id="ARBA00022692"/>
    </source>
</evidence>
<evidence type="ECO:0000256" key="6">
    <source>
        <dbReference type="ARBA" id="ARBA00022737"/>
    </source>
</evidence>
<evidence type="ECO:0000256" key="7">
    <source>
        <dbReference type="ARBA" id="ARBA00022989"/>
    </source>
</evidence>
<dbReference type="InterPro" id="IPR032675">
    <property type="entry name" value="LRR_dom_sf"/>
</dbReference>
<gene>
    <name evidence="12" type="ORF">OSB04_006030</name>
</gene>
<evidence type="ECO:0000256" key="9">
    <source>
        <dbReference type="ARBA" id="ARBA00023170"/>
    </source>
</evidence>
<evidence type="ECO:0000256" key="8">
    <source>
        <dbReference type="ARBA" id="ARBA00023136"/>
    </source>
</evidence>
<dbReference type="PANTHER" id="PTHR27004:SF465">
    <property type="entry name" value="LEUCINE-RICH REPEAT-CONTAINING, PLANT-TYPE, LEUCINE-RICH REPEAT DOMAIN SUPERFAMILY"/>
    <property type="match status" value="1"/>
</dbReference>
<keyword evidence="9" id="KW-0675">Receptor</keyword>
<sequence length="317" mass="36045">MTDAFMHGSRLKKIDLSENRFHGQISKSLANCTDLEVLSLGDNSFNDVFPNWLEDLPELQVLILRSNKFHGAIEVPPNARSTFPMLRIIDLSNNHFTGRLPDTYFQNWTAMKSGYAGKSSFMQLEISLEAFVERFPYSMTIINKGFKTDYHRIVRPSIDNLNKLESLDLSGNKLSGKIPQELLKLGFLAILNVSFNQLDGRIPQGKQFNTFENNSYIGNLGLCGKPLSKGCQNSKASTPPQTSHKSSESFLPSERADWIVIFCGVGSGLVVGIVFGNFLYDCFSDWFIERFGMRKNKWIRPLKIDPDKWYQSHKLRI</sequence>
<keyword evidence="5 11" id="KW-0812">Transmembrane</keyword>
<dbReference type="PROSITE" id="PS51450">
    <property type="entry name" value="LRR"/>
    <property type="match status" value="1"/>
</dbReference>
<dbReference type="Proteomes" id="UP001172457">
    <property type="component" value="Chromosome 2"/>
</dbReference>
<dbReference type="InterPro" id="IPR001611">
    <property type="entry name" value="Leu-rich_rpt"/>
</dbReference>
<protein>
    <submittedName>
        <fullName evidence="12">Uncharacterized protein</fullName>
    </submittedName>
</protein>